<evidence type="ECO:0008006" key="3">
    <source>
        <dbReference type="Google" id="ProtNLM"/>
    </source>
</evidence>
<gene>
    <name evidence="1" type="ORF">BROSI_A0268</name>
</gene>
<dbReference type="RefSeq" id="WP_052561642.1">
    <property type="nucleotide sequence ID" value="NZ_BAFN01000001.1"/>
</dbReference>
<name>A0ABQ0JSR1_9BACT</name>
<keyword evidence="2" id="KW-1185">Reference proteome</keyword>
<dbReference type="EMBL" id="BAFN01000001">
    <property type="protein sequence ID" value="GAN31764.1"/>
    <property type="molecule type" value="Genomic_DNA"/>
</dbReference>
<evidence type="ECO:0000313" key="2">
    <source>
        <dbReference type="Proteomes" id="UP000032309"/>
    </source>
</evidence>
<evidence type="ECO:0000313" key="1">
    <source>
        <dbReference type="EMBL" id="GAN31764.1"/>
    </source>
</evidence>
<protein>
    <recommendedName>
        <fullName evidence="3">CRISPR type III-B/RAMP module-associated protein Cmr5</fullName>
    </recommendedName>
</protein>
<reference evidence="2" key="1">
    <citation type="journal article" date="2015" name="Genome Announc.">
        <title>Draft Genome Sequence of an Anaerobic Ammonium-Oxidizing Bacterium, "Candidatus Brocadia sinica".</title>
        <authorList>
            <person name="Oshiki M."/>
            <person name="Shinyako-Hata K."/>
            <person name="Satoh H."/>
            <person name="Okabe S."/>
        </authorList>
    </citation>
    <scope>NUCLEOTIDE SEQUENCE [LARGE SCALE GENOMIC DNA]</scope>
    <source>
        <strain evidence="2">JPN1</strain>
    </source>
</reference>
<dbReference type="Proteomes" id="UP000032309">
    <property type="component" value="Unassembled WGS sequence"/>
</dbReference>
<organism evidence="1 2">
    <name type="scientific">Candidatus Brocadia sinica JPN1</name>
    <dbReference type="NCBI Taxonomy" id="1197129"/>
    <lineage>
        <taxon>Bacteria</taxon>
        <taxon>Pseudomonadati</taxon>
        <taxon>Planctomycetota</taxon>
        <taxon>Candidatus Brocadiia</taxon>
        <taxon>Candidatus Brocadiales</taxon>
        <taxon>Candidatus Brocadiaceae</taxon>
        <taxon>Candidatus Brocadia</taxon>
    </lineage>
</organism>
<accession>A0ABQ0JSR1</accession>
<comment type="caution">
    <text evidence="1">The sequence shown here is derived from an EMBL/GenBank/DDBJ whole genome shotgun (WGS) entry which is preliminary data.</text>
</comment>
<proteinExistence type="predicted"/>
<sequence>MEILDMKCAEYGNKIVEEIGNASEKNKIESMITKALGVLQEDGVYAFALYTKSKSGDGGVEKITARVVHDKACKLLKDDKIELLPGSCNSFLDDLRSHLANDVDKLFLAKELLERTLVYARYHAKALNSVSHSGGV</sequence>